<keyword evidence="8" id="KW-0408">Iron</keyword>
<dbReference type="Pfam" id="PF13640">
    <property type="entry name" value="2OG-FeII_Oxy_3"/>
    <property type="match status" value="1"/>
</dbReference>
<reference evidence="13" key="1">
    <citation type="journal article" date="2020" name="bioRxiv">
        <title>Comparative genomics of Chlamydomonas.</title>
        <authorList>
            <person name="Craig R.J."/>
            <person name="Hasan A.R."/>
            <person name="Ness R.W."/>
            <person name="Keightley P.D."/>
        </authorList>
    </citation>
    <scope>NUCLEOTIDE SEQUENCE</scope>
    <source>
        <strain evidence="13">CCAP 11/70</strain>
    </source>
</reference>
<evidence type="ECO:0000256" key="9">
    <source>
        <dbReference type="ARBA" id="ARBA00023136"/>
    </source>
</evidence>
<dbReference type="GO" id="GO:0004656">
    <property type="term" value="F:procollagen-proline 4-dioxygenase activity"/>
    <property type="evidence" value="ECO:0007669"/>
    <property type="project" value="UniProtKB-EC"/>
</dbReference>
<keyword evidence="6" id="KW-1133">Transmembrane helix</keyword>
<comment type="subcellular location">
    <subcellularLocation>
        <location evidence="2">Endoplasmic reticulum membrane</location>
        <topology evidence="2">Single-pass type II membrane protein</topology>
    </subcellularLocation>
</comment>
<evidence type="ECO:0000256" key="2">
    <source>
        <dbReference type="ARBA" id="ARBA00004648"/>
    </source>
</evidence>
<dbReference type="PROSITE" id="PS51471">
    <property type="entry name" value="FE2OG_OXY"/>
    <property type="match status" value="1"/>
</dbReference>
<feature type="domain" description="Fe2OG dioxygenase" evidence="12">
    <location>
        <begin position="149"/>
        <end position="266"/>
    </location>
</feature>
<dbReference type="Proteomes" id="UP000612055">
    <property type="component" value="Unassembled WGS sequence"/>
</dbReference>
<proteinExistence type="predicted"/>
<dbReference type="AlphaFoldDB" id="A0A835Y4S4"/>
<evidence type="ECO:0000313" key="13">
    <source>
        <dbReference type="EMBL" id="KAG2496397.1"/>
    </source>
</evidence>
<evidence type="ECO:0000259" key="12">
    <source>
        <dbReference type="PROSITE" id="PS51471"/>
    </source>
</evidence>
<evidence type="ECO:0000256" key="4">
    <source>
        <dbReference type="ARBA" id="ARBA00022723"/>
    </source>
</evidence>
<keyword evidence="3" id="KW-0812">Transmembrane</keyword>
<dbReference type="PANTHER" id="PTHR10869:SF238">
    <property type="entry name" value="PROLYL 4-HYDROXYLASE 6-RELATED"/>
    <property type="match status" value="1"/>
</dbReference>
<evidence type="ECO:0000256" key="3">
    <source>
        <dbReference type="ARBA" id="ARBA00022692"/>
    </source>
</evidence>
<dbReference type="SMART" id="SM00254">
    <property type="entry name" value="ShKT"/>
    <property type="match status" value="1"/>
</dbReference>
<keyword evidence="7" id="KW-0560">Oxidoreductase</keyword>
<dbReference type="GO" id="GO:0031418">
    <property type="term" value="F:L-ascorbic acid binding"/>
    <property type="evidence" value="ECO:0007669"/>
    <property type="project" value="InterPro"/>
</dbReference>
<dbReference type="InterPro" id="IPR044862">
    <property type="entry name" value="Pro_4_hyd_alph_FE2OG_OXY"/>
</dbReference>
<evidence type="ECO:0000313" key="14">
    <source>
        <dbReference type="Proteomes" id="UP000612055"/>
    </source>
</evidence>
<evidence type="ECO:0000256" key="6">
    <source>
        <dbReference type="ARBA" id="ARBA00022989"/>
    </source>
</evidence>
<dbReference type="GO" id="GO:0005789">
    <property type="term" value="C:endoplasmic reticulum membrane"/>
    <property type="evidence" value="ECO:0007669"/>
    <property type="project" value="UniProtKB-SubCell"/>
</dbReference>
<dbReference type="PANTHER" id="PTHR10869">
    <property type="entry name" value="PROLYL 4-HYDROXYLASE ALPHA SUBUNIT"/>
    <property type="match status" value="1"/>
</dbReference>
<keyword evidence="11" id="KW-0732">Signal</keyword>
<evidence type="ECO:0000256" key="11">
    <source>
        <dbReference type="SAM" id="SignalP"/>
    </source>
</evidence>
<feature type="chain" id="PRO_5032271669" description="Fe2OG dioxygenase domain-containing protein" evidence="11">
    <location>
        <begin position="23"/>
        <end position="364"/>
    </location>
</feature>
<protein>
    <recommendedName>
        <fullName evidence="12">Fe2OG dioxygenase domain-containing protein</fullName>
    </recommendedName>
</protein>
<keyword evidence="4" id="KW-0479">Metal-binding</keyword>
<dbReference type="Gene3D" id="2.60.120.620">
    <property type="entry name" value="q2cbj1_9rhob like domain"/>
    <property type="match status" value="1"/>
</dbReference>
<evidence type="ECO:0000256" key="10">
    <source>
        <dbReference type="ARBA" id="ARBA00049169"/>
    </source>
</evidence>
<organism evidence="13 14">
    <name type="scientific">Edaphochlamys debaryana</name>
    <dbReference type="NCBI Taxonomy" id="47281"/>
    <lineage>
        <taxon>Eukaryota</taxon>
        <taxon>Viridiplantae</taxon>
        <taxon>Chlorophyta</taxon>
        <taxon>core chlorophytes</taxon>
        <taxon>Chlorophyceae</taxon>
        <taxon>CS clade</taxon>
        <taxon>Chlamydomonadales</taxon>
        <taxon>Chlamydomonadales incertae sedis</taxon>
        <taxon>Edaphochlamys</taxon>
    </lineage>
</organism>
<sequence>MLRHLGRLLALALALGATCVEGVDRDSAERLIGWQGETYQPRKSEEVERDAHPSLHSADESHRKGWLQMISWKPRAIVYHNFLSDMEARHILDLAKHQMKRSEVVGNGDNGVVDDIRTSYGTFLRRNADPVINAIEQRLALWSHIPASHQEDTQVLRYGPTNKYGPHLDGLERVASVLMYLVAPEEGGETAFVNSEWAHPDIAINAGASNFSKCAQGHVAYRPKRGDALLFFDTNVDYIGTDRHSEHTGCPVVKGIKWNAVKWIHGVPYKGDEYEEALKAPFTAMPDPGVCQNLHEMCEEWAKQGECEHNPEYMVGGVGRGGYGDCRLACKTCTVCAEGDMECYRQNRVTGGFLDVDESELEFH</sequence>
<name>A0A835Y4S4_9CHLO</name>
<evidence type="ECO:0000256" key="5">
    <source>
        <dbReference type="ARBA" id="ARBA00022964"/>
    </source>
</evidence>
<dbReference type="InterPro" id="IPR003582">
    <property type="entry name" value="ShKT_dom"/>
</dbReference>
<gene>
    <name evidence="13" type="ORF">HYH03_005624</name>
</gene>
<keyword evidence="9" id="KW-0472">Membrane</keyword>
<dbReference type="OrthoDB" id="420380at2759"/>
<dbReference type="InterPro" id="IPR006620">
    <property type="entry name" value="Pro_4_hyd_alph"/>
</dbReference>
<dbReference type="GO" id="GO:0005506">
    <property type="term" value="F:iron ion binding"/>
    <property type="evidence" value="ECO:0007669"/>
    <property type="project" value="InterPro"/>
</dbReference>
<keyword evidence="5" id="KW-0223">Dioxygenase</keyword>
<keyword evidence="14" id="KW-1185">Reference proteome</keyword>
<comment type="caution">
    <text evidence="13">The sequence shown here is derived from an EMBL/GenBank/DDBJ whole genome shotgun (WGS) entry which is preliminary data.</text>
</comment>
<dbReference type="InterPro" id="IPR005123">
    <property type="entry name" value="Oxoglu/Fe-dep_dioxygenase_dom"/>
</dbReference>
<comment type="catalytic activity">
    <reaction evidence="10">
        <text>L-prolyl-[collagen] + 2-oxoglutarate + O2 = trans-4-hydroxy-L-prolyl-[collagen] + succinate + CO2</text>
        <dbReference type="Rhea" id="RHEA:18945"/>
        <dbReference type="Rhea" id="RHEA-COMP:11676"/>
        <dbReference type="Rhea" id="RHEA-COMP:11680"/>
        <dbReference type="ChEBI" id="CHEBI:15379"/>
        <dbReference type="ChEBI" id="CHEBI:16526"/>
        <dbReference type="ChEBI" id="CHEBI:16810"/>
        <dbReference type="ChEBI" id="CHEBI:30031"/>
        <dbReference type="ChEBI" id="CHEBI:50342"/>
        <dbReference type="ChEBI" id="CHEBI:61965"/>
        <dbReference type="EC" id="1.14.11.2"/>
    </reaction>
</comment>
<evidence type="ECO:0000256" key="1">
    <source>
        <dbReference type="ARBA" id="ARBA00001961"/>
    </source>
</evidence>
<dbReference type="EMBL" id="JAEHOE010000019">
    <property type="protein sequence ID" value="KAG2496397.1"/>
    <property type="molecule type" value="Genomic_DNA"/>
</dbReference>
<dbReference type="SMART" id="SM00702">
    <property type="entry name" value="P4Hc"/>
    <property type="match status" value="1"/>
</dbReference>
<evidence type="ECO:0000256" key="8">
    <source>
        <dbReference type="ARBA" id="ARBA00023004"/>
    </source>
</evidence>
<dbReference type="InterPro" id="IPR045054">
    <property type="entry name" value="P4HA-like"/>
</dbReference>
<evidence type="ECO:0000256" key="7">
    <source>
        <dbReference type="ARBA" id="ARBA00023002"/>
    </source>
</evidence>
<feature type="signal peptide" evidence="11">
    <location>
        <begin position="1"/>
        <end position="22"/>
    </location>
</feature>
<accession>A0A835Y4S4</accession>
<comment type="cofactor">
    <cofactor evidence="1">
        <name>L-ascorbate</name>
        <dbReference type="ChEBI" id="CHEBI:38290"/>
    </cofactor>
</comment>